<feature type="region of interest" description="Disordered" evidence="9">
    <location>
        <begin position="423"/>
        <end position="453"/>
    </location>
</feature>
<dbReference type="Pfam" id="PF00503">
    <property type="entry name" value="G-alpha"/>
    <property type="match status" value="1"/>
</dbReference>
<feature type="transmembrane region" description="Helical" evidence="10">
    <location>
        <begin position="992"/>
        <end position="1013"/>
    </location>
</feature>
<dbReference type="Gene3D" id="1.10.400.10">
    <property type="entry name" value="GI Alpha 1, domain 2-like"/>
    <property type="match status" value="1"/>
</dbReference>
<dbReference type="CDD" id="cd17336">
    <property type="entry name" value="MFS_SLCO_OATP"/>
    <property type="match status" value="1"/>
</dbReference>
<evidence type="ECO:0000256" key="10">
    <source>
        <dbReference type="SAM" id="Phobius"/>
    </source>
</evidence>
<dbReference type="InterPro" id="IPR011025">
    <property type="entry name" value="GproteinA_insert"/>
</dbReference>
<dbReference type="Gene3D" id="3.40.50.300">
    <property type="entry name" value="P-loop containing nucleotide triphosphate hydrolases"/>
    <property type="match status" value="1"/>
</dbReference>
<dbReference type="SUPFAM" id="SSF52540">
    <property type="entry name" value="P-loop containing nucleoside triphosphate hydrolases"/>
    <property type="match status" value="1"/>
</dbReference>
<keyword evidence="5 8" id="KW-0342">GTP-binding</keyword>
<feature type="region of interest" description="Disordered" evidence="9">
    <location>
        <begin position="877"/>
        <end position="929"/>
    </location>
</feature>
<dbReference type="CDD" id="cd00066">
    <property type="entry name" value="G-alpha"/>
    <property type="match status" value="1"/>
</dbReference>
<dbReference type="InterPro" id="IPR004156">
    <property type="entry name" value="OATP"/>
</dbReference>
<feature type="transmembrane region" description="Helical" evidence="10">
    <location>
        <begin position="1060"/>
        <end position="1082"/>
    </location>
</feature>
<evidence type="ECO:0000256" key="9">
    <source>
        <dbReference type="SAM" id="MobiDB-lite"/>
    </source>
</evidence>
<comment type="caution">
    <text evidence="11">The sequence shown here is derived from an EMBL/GenBank/DDBJ whole genome shotgun (WGS) entry which is preliminary data.</text>
</comment>
<keyword evidence="12" id="KW-1185">Reference proteome</keyword>
<keyword evidence="8" id="KW-1003">Cell membrane</keyword>
<protein>
    <recommendedName>
        <fullName evidence="8">Guanine nucleotide-binding protein G(s) subunit alpha</fullName>
    </recommendedName>
    <alternativeName>
        <fullName evidence="8">Adenylate cyclase-stimulating G alpha protein</fullName>
    </alternativeName>
</protein>
<organism evidence="11 12">
    <name type="scientific">Fragariocoptes setiger</name>
    <dbReference type="NCBI Taxonomy" id="1670756"/>
    <lineage>
        <taxon>Eukaryota</taxon>
        <taxon>Metazoa</taxon>
        <taxon>Ecdysozoa</taxon>
        <taxon>Arthropoda</taxon>
        <taxon>Chelicerata</taxon>
        <taxon>Arachnida</taxon>
        <taxon>Acari</taxon>
        <taxon>Acariformes</taxon>
        <taxon>Trombidiformes</taxon>
        <taxon>Prostigmata</taxon>
        <taxon>Eupodina</taxon>
        <taxon>Eriophyoidea</taxon>
        <taxon>Phytoptidae</taxon>
        <taxon>Fragariocoptes</taxon>
    </lineage>
</organism>
<feature type="transmembrane region" description="Helical" evidence="10">
    <location>
        <begin position="1265"/>
        <end position="1285"/>
    </location>
</feature>
<evidence type="ECO:0000256" key="5">
    <source>
        <dbReference type="ARBA" id="ARBA00023134"/>
    </source>
</evidence>
<feature type="transmembrane region" description="Helical" evidence="10">
    <location>
        <begin position="534"/>
        <end position="556"/>
    </location>
</feature>
<dbReference type="InterPro" id="IPR001019">
    <property type="entry name" value="Gprotein_alpha_su"/>
</dbReference>
<comment type="subunit">
    <text evidence="8">G proteins are composed of 3 units; alpha, beta and gamma. The alpha chain contains the guanine nucleotide binding site.</text>
</comment>
<evidence type="ECO:0000256" key="1">
    <source>
        <dbReference type="ARBA" id="ARBA00007172"/>
    </source>
</evidence>
<evidence type="ECO:0000256" key="6">
    <source>
        <dbReference type="ARBA" id="ARBA00023157"/>
    </source>
</evidence>
<keyword evidence="3 8" id="KW-0547">Nucleotide-binding</keyword>
<keyword evidence="4 8" id="KW-0460">Magnesium</keyword>
<dbReference type="InterPro" id="IPR027417">
    <property type="entry name" value="P-loop_NTPase"/>
</dbReference>
<dbReference type="SUPFAM" id="SSF47895">
    <property type="entry name" value="Transducin (alpha subunit), insertion domain"/>
    <property type="match status" value="1"/>
</dbReference>
<feature type="transmembrane region" description="Helical" evidence="10">
    <location>
        <begin position="1208"/>
        <end position="1232"/>
    </location>
</feature>
<evidence type="ECO:0000256" key="8">
    <source>
        <dbReference type="RuleBase" id="RU369121"/>
    </source>
</evidence>
<keyword evidence="10" id="KW-0472">Membrane</keyword>
<keyword evidence="7 8" id="KW-0807">Transducer</keyword>
<keyword evidence="10" id="KW-0812">Transmembrane</keyword>
<dbReference type="InterPro" id="IPR036259">
    <property type="entry name" value="MFS_trans_sf"/>
</dbReference>
<sequence>MTAFALSSNLTVMLPVPGPTSSTTSVGRNADLSTIADTIKGVFGCFGINPSDSKNDAKEDKKRNREANKRIEKQIQKDEQVYRATHRLLLLGAGESGKSTIVKQMRILHINGFSEEEKRQKIEDIKRNIKDAILTITDAMSTLSIPLQNPENQWRLDYMQDVASLTNFDYPPEFYEHTEILWKDEGVQKAYDRSNEYQLIDSAKYFLDRVSIIKRPDYSPSEQDILRCRVLTSGIFEVKFQVDKVNFHMFDVGGQRDERRKWIQCFNDVIAIIYVTDCSSYNMVLREDSNQNRLRESLDLFKSIWNNRWLRTVSVILFLNKQDLLAEKVRLGRSRIEEYFPEFAHYQTPPDAISEQPGEDINVIRAKYFIRDEFLRISTASGDRGKRYCYPHFTCAVDTENIRRFFFNILSTMTRPTLDEVKNRNKHQQRPGATTATATTTYDNNNDPNASHRWSPLREFTTESFNKSKDLGSCSFVDDKGPSRTCPQQNFTSKKTFLFIFCLASIIQGMYSTYFVSTLTTIERLFQFQSQTAGAIMSATEFGQILGSLVISYYGGRGNKPRWLTACMIMSGLAAILCTSPHFFIYMSDHSPPVTQTLTSNPLGQSSVPLENQTTQSMRDLCLAQSPYSSTLTTSQDILHHPVMTKSTVIRRPSGSSIVTTSKDRRSSSRSMVPYLDHQNSSNLPQYDAYIVNERRRIFAPISSYISDEDIVLRPPEHPSIHESKKPDSLKSFHQLKIFVKPRFKHSTKLVFCIFFANLLVIGFGSTAMTTLGIPFIDDIVSREESPLYLGVTIGLRIFGPALGFILGSLCIQVRVDFLKTLMVNVPTLSTTTSNHEWTGAWWLGLIIISIPLLALAIPMYYFSTLAAKSKNTSRSIDNRYNDSEHDSQRHSPLSDEISQGHDGEEPQNSMNSIDIDHTDKGSNQPCHGQSGYHTVSADPFNASSRVFANCSSQSTDTIDVPLKCNIQFKSNITPVSNLSTALKRLLKNHVFLLRLFSSVLHILPIAGFYTFLPKYLIEQFDVAASNASAISGLAGILFVGIGAFIGGSLMRAFSVGSRIVTRWIAISALLYAIGMLILMNLGCPQEPTVSHSTDLLPCQSDCQCQHSFYNPICIGHTTYLSPCLAGCTNFTQDVNTQQVTYNNCKCANTASELSLSTSAINGRCPTHCQNLKWYTVVFSLFVLMHATCEVGSMILNLRCVEPRDRALALGVVTLATSLLGTIPCSILYGTIVDYTCIYWETSIDSQGMTTRGACRLYDNTKFRVYLHCLTSVVMFVAFIVDCIMCSQASKVNFYLLDNDDSKETHFVAPSPIVDTEQGIGCFDHYADANTNKSTTARNHNHGHNLSVTSHAAVGQMAKRFKPIRQDSPC</sequence>
<dbReference type="PROSITE" id="PS51882">
    <property type="entry name" value="G_ALPHA"/>
    <property type="match status" value="1"/>
</dbReference>
<dbReference type="PRINTS" id="PR00443">
    <property type="entry name" value="GPROTEINAS"/>
</dbReference>
<gene>
    <name evidence="11" type="ORF">GZH46_01513</name>
</gene>
<dbReference type="PANTHER" id="PTHR11388:SF159">
    <property type="entry name" value="SOLUTE CARRIER ORGANIC ANION TRANSPORTER FAMILY MEMBER 74D"/>
    <property type="match status" value="1"/>
</dbReference>
<feature type="transmembrane region" description="Helical" evidence="10">
    <location>
        <begin position="1025"/>
        <end position="1048"/>
    </location>
</feature>
<evidence type="ECO:0000313" key="12">
    <source>
        <dbReference type="Proteomes" id="UP000825002"/>
    </source>
</evidence>
<feature type="region of interest" description="Disordered" evidence="9">
    <location>
        <begin position="652"/>
        <end position="672"/>
    </location>
</feature>
<reference evidence="11 12" key="1">
    <citation type="submission" date="2020-10" db="EMBL/GenBank/DDBJ databases">
        <authorList>
            <person name="Klimov P.B."/>
            <person name="Dyachkov S.M."/>
            <person name="Chetverikov P.E."/>
        </authorList>
    </citation>
    <scope>NUCLEOTIDE SEQUENCE [LARGE SCALE GENOMIC DNA]</scope>
    <source>
        <strain evidence="11">BMOC 18-1129-001#AD2665</strain>
        <tissue evidence="11">Entire mites</tissue>
    </source>
</reference>
<keyword evidence="10" id="KW-1133">Transmembrane helix</keyword>
<feature type="compositionally biased region" description="Basic and acidic residues" evidence="9">
    <location>
        <begin position="877"/>
        <end position="905"/>
    </location>
</feature>
<dbReference type="PANTHER" id="PTHR11388">
    <property type="entry name" value="ORGANIC ANION TRANSPORTER"/>
    <property type="match status" value="1"/>
</dbReference>
<evidence type="ECO:0000256" key="7">
    <source>
        <dbReference type="ARBA" id="ARBA00023224"/>
    </source>
</evidence>
<dbReference type="Gene3D" id="1.20.1250.20">
    <property type="entry name" value="MFS general substrate transporter like domains"/>
    <property type="match status" value="2"/>
</dbReference>
<keyword evidence="2 8" id="KW-0479">Metal-binding</keyword>
<name>A0ABQ7S956_9ACAR</name>
<dbReference type="Pfam" id="PF03137">
    <property type="entry name" value="OATP"/>
    <property type="match status" value="2"/>
</dbReference>
<evidence type="ECO:0000256" key="4">
    <source>
        <dbReference type="ARBA" id="ARBA00022842"/>
    </source>
</evidence>
<evidence type="ECO:0000313" key="11">
    <source>
        <dbReference type="EMBL" id="KAG9509960.1"/>
    </source>
</evidence>
<evidence type="ECO:0000256" key="2">
    <source>
        <dbReference type="ARBA" id="ARBA00022723"/>
    </source>
</evidence>
<accession>A0ABQ7S956</accession>
<dbReference type="SMART" id="SM00275">
    <property type="entry name" value="G_alpha"/>
    <property type="match status" value="1"/>
</dbReference>
<evidence type="ECO:0000256" key="3">
    <source>
        <dbReference type="ARBA" id="ARBA00022741"/>
    </source>
</evidence>
<dbReference type="Proteomes" id="UP000825002">
    <property type="component" value="Unassembled WGS sequence"/>
</dbReference>
<dbReference type="EMBL" id="JAIFTH010000275">
    <property type="protein sequence ID" value="KAG9509960.1"/>
    <property type="molecule type" value="Genomic_DNA"/>
</dbReference>
<dbReference type="NCBIfam" id="TIGR00805">
    <property type="entry name" value="oat"/>
    <property type="match status" value="1"/>
</dbReference>
<dbReference type="SUPFAM" id="SSF103473">
    <property type="entry name" value="MFS general substrate transporter"/>
    <property type="match status" value="1"/>
</dbReference>
<feature type="transmembrane region" description="Helical" evidence="10">
    <location>
        <begin position="497"/>
        <end position="522"/>
    </location>
</feature>
<dbReference type="PRINTS" id="PR00318">
    <property type="entry name" value="GPROTEINA"/>
</dbReference>
<keyword evidence="6" id="KW-1015">Disulfide bond</keyword>
<feature type="transmembrane region" description="Helical" evidence="10">
    <location>
        <begin position="562"/>
        <end position="586"/>
    </location>
</feature>
<comment type="similarity">
    <text evidence="1 8">Belongs to the G-alpha family. G(s) subfamily.</text>
</comment>
<feature type="transmembrane region" description="Helical" evidence="10">
    <location>
        <begin position="1174"/>
        <end position="1196"/>
    </location>
</feature>
<dbReference type="InterPro" id="IPR000367">
    <property type="entry name" value="Gprotein_alpha_S"/>
</dbReference>
<comment type="function">
    <text evidence="8">Guanine nucleotide-binding proteins (G proteins) function as transducers in numerous signaling pathways controlled by G protein-coupled receptors (GPCRs).</text>
</comment>
<feature type="transmembrane region" description="Helical" evidence="10">
    <location>
        <begin position="841"/>
        <end position="863"/>
    </location>
</feature>
<proteinExistence type="inferred from homology"/>
<comment type="subcellular location">
    <subcellularLocation>
        <location evidence="8">Cell membrane</location>
    </subcellularLocation>
</comment>
<feature type="transmembrane region" description="Helical" evidence="10">
    <location>
        <begin position="750"/>
        <end position="777"/>
    </location>
</feature>